<keyword evidence="3" id="KW-1185">Reference proteome</keyword>
<organism evidence="2 3">
    <name type="scientific">Gymnopilus dilepis</name>
    <dbReference type="NCBI Taxonomy" id="231916"/>
    <lineage>
        <taxon>Eukaryota</taxon>
        <taxon>Fungi</taxon>
        <taxon>Dikarya</taxon>
        <taxon>Basidiomycota</taxon>
        <taxon>Agaricomycotina</taxon>
        <taxon>Agaricomycetes</taxon>
        <taxon>Agaricomycetidae</taxon>
        <taxon>Agaricales</taxon>
        <taxon>Agaricineae</taxon>
        <taxon>Hymenogastraceae</taxon>
        <taxon>Gymnopilus</taxon>
    </lineage>
</organism>
<evidence type="ECO:0000313" key="3">
    <source>
        <dbReference type="Proteomes" id="UP000284706"/>
    </source>
</evidence>
<protein>
    <submittedName>
        <fullName evidence="2">Uncharacterized protein</fullName>
    </submittedName>
</protein>
<dbReference type="OrthoDB" id="2884912at2759"/>
<sequence length="132" mass="13680">MFNKLIALAAAALVVPATLTQGAAIQTRNADLSPNAQVCTGPLTGCITIPISSDDCTSFTGGLSFLNKEVTEAVIPDGFVCTFFEQFGCLSEQGGEDTVNLQGGTWSFFSVPGPAGTVDFNDLSSSFQCTVV</sequence>
<keyword evidence="1" id="KW-0732">Signal</keyword>
<evidence type="ECO:0000256" key="1">
    <source>
        <dbReference type="SAM" id="SignalP"/>
    </source>
</evidence>
<gene>
    <name evidence="2" type="ORF">CVT26_000755</name>
</gene>
<comment type="caution">
    <text evidence="2">The sequence shown here is derived from an EMBL/GenBank/DDBJ whole genome shotgun (WGS) entry which is preliminary data.</text>
</comment>
<dbReference type="Proteomes" id="UP000284706">
    <property type="component" value="Unassembled WGS sequence"/>
</dbReference>
<evidence type="ECO:0000313" key="2">
    <source>
        <dbReference type="EMBL" id="PPQ97229.1"/>
    </source>
</evidence>
<reference evidence="2 3" key="1">
    <citation type="journal article" date="2018" name="Evol. Lett.">
        <title>Horizontal gene cluster transfer increased hallucinogenic mushroom diversity.</title>
        <authorList>
            <person name="Reynolds H.T."/>
            <person name="Vijayakumar V."/>
            <person name="Gluck-Thaler E."/>
            <person name="Korotkin H.B."/>
            <person name="Matheny P.B."/>
            <person name="Slot J.C."/>
        </authorList>
    </citation>
    <scope>NUCLEOTIDE SEQUENCE [LARGE SCALE GENOMIC DNA]</scope>
    <source>
        <strain evidence="2 3">SRW20</strain>
    </source>
</reference>
<accession>A0A409Y2J8</accession>
<dbReference type="EMBL" id="NHYE01001276">
    <property type="protein sequence ID" value="PPQ97229.1"/>
    <property type="molecule type" value="Genomic_DNA"/>
</dbReference>
<feature type="chain" id="PRO_5019183931" evidence="1">
    <location>
        <begin position="23"/>
        <end position="132"/>
    </location>
</feature>
<dbReference type="InParanoid" id="A0A409Y2J8"/>
<dbReference type="AlphaFoldDB" id="A0A409Y2J8"/>
<feature type="signal peptide" evidence="1">
    <location>
        <begin position="1"/>
        <end position="22"/>
    </location>
</feature>
<name>A0A409Y2J8_9AGAR</name>
<proteinExistence type="predicted"/>